<dbReference type="OrthoDB" id="413520at2759"/>
<protein>
    <recommendedName>
        <fullName evidence="3">Methyltransferase-domain-containing protein</fullName>
    </recommendedName>
</protein>
<dbReference type="SUPFAM" id="SSF53335">
    <property type="entry name" value="S-adenosyl-L-methionine-dependent methyltransferases"/>
    <property type="match status" value="1"/>
</dbReference>
<proteinExistence type="predicted"/>
<dbReference type="Proteomes" id="UP000799444">
    <property type="component" value="Unassembled WGS sequence"/>
</dbReference>
<accession>A0A9P4R1U7</accession>
<reference evidence="1" key="1">
    <citation type="journal article" date="2020" name="Stud. Mycol.">
        <title>101 Dothideomycetes genomes: a test case for predicting lifestyles and emergence of pathogens.</title>
        <authorList>
            <person name="Haridas S."/>
            <person name="Albert R."/>
            <person name="Binder M."/>
            <person name="Bloem J."/>
            <person name="Labutti K."/>
            <person name="Salamov A."/>
            <person name="Andreopoulos B."/>
            <person name="Baker S."/>
            <person name="Barry K."/>
            <person name="Bills G."/>
            <person name="Bluhm B."/>
            <person name="Cannon C."/>
            <person name="Castanera R."/>
            <person name="Culley D."/>
            <person name="Daum C."/>
            <person name="Ezra D."/>
            <person name="Gonzalez J."/>
            <person name="Henrissat B."/>
            <person name="Kuo A."/>
            <person name="Liang C."/>
            <person name="Lipzen A."/>
            <person name="Lutzoni F."/>
            <person name="Magnuson J."/>
            <person name="Mondo S."/>
            <person name="Nolan M."/>
            <person name="Ohm R."/>
            <person name="Pangilinan J."/>
            <person name="Park H.-J."/>
            <person name="Ramirez L."/>
            <person name="Alfaro M."/>
            <person name="Sun H."/>
            <person name="Tritt A."/>
            <person name="Yoshinaga Y."/>
            <person name="Zwiers L.-H."/>
            <person name="Turgeon B."/>
            <person name="Goodwin S."/>
            <person name="Spatafora J."/>
            <person name="Crous P."/>
            <person name="Grigoriev I."/>
        </authorList>
    </citation>
    <scope>NUCLEOTIDE SEQUENCE</scope>
    <source>
        <strain evidence="1">CBS 125425</strain>
    </source>
</reference>
<dbReference type="Gene3D" id="3.40.50.150">
    <property type="entry name" value="Vaccinia Virus protein VP39"/>
    <property type="match status" value="1"/>
</dbReference>
<dbReference type="EMBL" id="ML996113">
    <property type="protein sequence ID" value="KAF2737868.1"/>
    <property type="molecule type" value="Genomic_DNA"/>
</dbReference>
<name>A0A9P4R1U7_9PLEO</name>
<dbReference type="PANTHER" id="PTHR14614">
    <property type="entry name" value="HEPATOCELLULAR CARCINOMA-ASSOCIATED ANTIGEN"/>
    <property type="match status" value="1"/>
</dbReference>
<keyword evidence="2" id="KW-1185">Reference proteome</keyword>
<evidence type="ECO:0000313" key="2">
    <source>
        <dbReference type="Proteomes" id="UP000799444"/>
    </source>
</evidence>
<evidence type="ECO:0000313" key="1">
    <source>
        <dbReference type="EMBL" id="KAF2737868.1"/>
    </source>
</evidence>
<dbReference type="InterPro" id="IPR019410">
    <property type="entry name" value="Methyltransf_16"/>
</dbReference>
<dbReference type="InterPro" id="IPR029063">
    <property type="entry name" value="SAM-dependent_MTases_sf"/>
</dbReference>
<dbReference type="GO" id="GO:0008757">
    <property type="term" value="F:S-adenosylmethionine-dependent methyltransferase activity"/>
    <property type="evidence" value="ECO:0007669"/>
    <property type="project" value="UniProtKB-ARBA"/>
</dbReference>
<sequence length="387" mass="42882">MRYVRFLKTPRIEDKDPANSLISCLITITSDLGDSFLPYDLPLVVELRSVTGQEKIYAQKKVVWAGGKRSLAITLPLSRIRVVWPARIHVGMHDKSSLDDYHRLIEDEKVGVLSAWSGSLDPPKGVKEAVKLVERRIRPTAEARPVPELRIWEETGESIARHLWDAGIALSCHLSSLLERKVEDDAFAKIIQLPEGKRILRVLELGTGCGIVGISLAQAIHEIDVILTDLPEAKDIVSTNIGPTGLSSLTFQTLEWDKDLPKLPNYGVECPHCTELDLIVAADCTYNPDSSPALVNTISRLVHTSPQAAVVIAMKVRHSDEEVFFGLMGDAGFKVASSKNLPLPGDEGPGEETVDVYLFKLSDSEKQPKAVPDESCYYFYPNLYSDW</sequence>
<dbReference type="Pfam" id="PF10294">
    <property type="entry name" value="Methyltransf_16"/>
    <property type="match status" value="1"/>
</dbReference>
<dbReference type="GO" id="GO:0005829">
    <property type="term" value="C:cytosol"/>
    <property type="evidence" value="ECO:0007669"/>
    <property type="project" value="TreeGrafter"/>
</dbReference>
<dbReference type="AlphaFoldDB" id="A0A9P4R1U7"/>
<comment type="caution">
    <text evidence="1">The sequence shown here is derived from an EMBL/GenBank/DDBJ whole genome shotgun (WGS) entry which is preliminary data.</text>
</comment>
<evidence type="ECO:0008006" key="3">
    <source>
        <dbReference type="Google" id="ProtNLM"/>
    </source>
</evidence>
<gene>
    <name evidence="1" type="ORF">EJ04DRAFT_574343</name>
</gene>
<dbReference type="PANTHER" id="PTHR14614:SF132">
    <property type="entry name" value="PROTEIN-LYSINE METHYLTRANSFERASE C42C1.13"/>
    <property type="match status" value="1"/>
</dbReference>
<organism evidence="1 2">
    <name type="scientific">Polyplosphaeria fusca</name>
    <dbReference type="NCBI Taxonomy" id="682080"/>
    <lineage>
        <taxon>Eukaryota</taxon>
        <taxon>Fungi</taxon>
        <taxon>Dikarya</taxon>
        <taxon>Ascomycota</taxon>
        <taxon>Pezizomycotina</taxon>
        <taxon>Dothideomycetes</taxon>
        <taxon>Pleosporomycetidae</taxon>
        <taxon>Pleosporales</taxon>
        <taxon>Tetraplosphaeriaceae</taxon>
        <taxon>Polyplosphaeria</taxon>
    </lineage>
</organism>